<name>A0ABY9HD06_9ACTN</name>
<sequence length="70" mass="6696">MGSMKAAVFAGPGSGARRDAGDVIGRGDLVTVRETGPHGPGRTIGAQAPLRAAGGPQPAGARVPGPPAVA</sequence>
<dbReference type="EMBL" id="CP120997">
    <property type="protein sequence ID" value="WLQ32392.1"/>
    <property type="molecule type" value="Genomic_DNA"/>
</dbReference>
<gene>
    <name evidence="2" type="ORF">P8A18_02545</name>
</gene>
<feature type="region of interest" description="Disordered" evidence="1">
    <location>
        <begin position="1"/>
        <end position="70"/>
    </location>
</feature>
<feature type="compositionally biased region" description="Low complexity" evidence="1">
    <location>
        <begin position="45"/>
        <end position="63"/>
    </location>
</feature>
<dbReference type="Proteomes" id="UP001239522">
    <property type="component" value="Chromosome"/>
</dbReference>
<keyword evidence="3" id="KW-1185">Reference proteome</keyword>
<proteinExistence type="predicted"/>
<evidence type="ECO:0000313" key="2">
    <source>
        <dbReference type="EMBL" id="WLQ32392.1"/>
    </source>
</evidence>
<evidence type="ECO:0000256" key="1">
    <source>
        <dbReference type="SAM" id="MobiDB-lite"/>
    </source>
</evidence>
<evidence type="ECO:0008006" key="4">
    <source>
        <dbReference type="Google" id="ProtNLM"/>
    </source>
</evidence>
<accession>A0ABY9HD06</accession>
<organism evidence="2 3">
    <name type="scientific">Streptomyces castrisilvae</name>
    <dbReference type="NCBI Taxonomy" id="3033811"/>
    <lineage>
        <taxon>Bacteria</taxon>
        <taxon>Bacillati</taxon>
        <taxon>Actinomycetota</taxon>
        <taxon>Actinomycetes</taxon>
        <taxon>Kitasatosporales</taxon>
        <taxon>Streptomycetaceae</taxon>
        <taxon>Streptomyces</taxon>
    </lineage>
</organism>
<reference evidence="2 3" key="1">
    <citation type="submission" date="2023-03" db="EMBL/GenBank/DDBJ databases">
        <title>Isolation and description of six Streptomyces strains from soil environments, able to metabolize different microbial glucans.</title>
        <authorList>
            <person name="Widen T."/>
            <person name="Larsbrink J."/>
        </authorList>
    </citation>
    <scope>NUCLEOTIDE SEQUENCE [LARGE SCALE GENOMIC DNA]</scope>
    <source>
        <strain evidence="2 3">Mut1</strain>
    </source>
</reference>
<evidence type="ECO:0000313" key="3">
    <source>
        <dbReference type="Proteomes" id="UP001239522"/>
    </source>
</evidence>
<dbReference type="RefSeq" id="WP_306051347.1">
    <property type="nucleotide sequence ID" value="NZ_CP120997.1"/>
</dbReference>
<protein>
    <recommendedName>
        <fullName evidence="4">MOSC domain-containing protein</fullName>
    </recommendedName>
</protein>